<comment type="caution">
    <text evidence="11">The sequence shown here is derived from an EMBL/GenBank/DDBJ whole genome shotgun (WGS) entry which is preliminary data.</text>
</comment>
<dbReference type="Gene3D" id="3.90.1600.10">
    <property type="entry name" value="Palm domain of DNA polymerase"/>
    <property type="match status" value="1"/>
</dbReference>
<dbReference type="Gene3D" id="3.40.960.10">
    <property type="entry name" value="VSR Endonuclease"/>
    <property type="match status" value="1"/>
</dbReference>
<feature type="domain" description="DNA-directed DNA polymerase family B mitochondria/virus" evidence="10">
    <location>
        <begin position="533"/>
        <end position="728"/>
    </location>
</feature>
<dbReference type="Pfam" id="PF03175">
    <property type="entry name" value="DNA_pol_B_2"/>
    <property type="match status" value="2"/>
</dbReference>
<dbReference type="InterPro" id="IPR036397">
    <property type="entry name" value="RNaseH_sf"/>
</dbReference>
<dbReference type="EMBL" id="JBBCAQ010000002">
    <property type="protein sequence ID" value="KAK7605126.1"/>
    <property type="molecule type" value="Genomic_DNA"/>
</dbReference>
<dbReference type="SUPFAM" id="SSF56672">
    <property type="entry name" value="DNA/RNA polymerases"/>
    <property type="match status" value="1"/>
</dbReference>
<evidence type="ECO:0000256" key="2">
    <source>
        <dbReference type="ARBA" id="ARBA00012417"/>
    </source>
</evidence>
<name>A0AAN9TVK0_9HEMI</name>
<dbReference type="Gene3D" id="1.10.287.690">
    <property type="entry name" value="Helix hairpin bin"/>
    <property type="match status" value="1"/>
</dbReference>
<dbReference type="EC" id="2.7.7.7" evidence="2"/>
<sequence length="1309" mass="151656">MEVDPDMPTMPILADLSNEASTSNDKRPTEASSSAPKRVRMRRRFNFEEVPSLALEEEDELRYTEVQEVGQRTSHRFGLYEKVYKLAFKKEIAENPPRDWDWMTSAINGMRKYAERRMQFQSGDKINIMVDNRNFNHPVSTGYNWSEDTVVNLVNKIRDIITSDTKVLLKECQFHVTVVKIPRGRGRTKVINLKEDRRTKTCIIRIQNTDDLCCPRAIVTGMVLKTDIIAGRKLGPLEVQYVKEGRNKQRDMAIKICEMAGLSPTARQGAGFTIEDIHIFEEALDIQVKVIDARTFNSVVYKGWAEKPIKVFLYMDGDHFDVITRMNAFFGSTYYCQECDAAYNTKQRHNCMTYQARKKKSKKLQDEPCPLCLGDAHKSDTANPIYCNNCNRWCYNNACKTAHDTKVCPVAIKCQGCCKILSRDRVQFHKCGWEWCRNCRNLVQANLHECYMQRKPTKGGICYHPKCFKCKENTGTDFECPKCTYTEKYIFFDYEAQQETGVHIPNLCVAQDFEGNRWRFPDNDSFCSWLISRKHKGYTAIAHYARGYDSQFILQYMYANSILPKTVSIGTKLLSVEVQHLRLRIIDSHSFMQSPLGALPKMFGLTELKKGYFPHLFNTAENAGYVGPMPPAECYSPDRMKSDARATFLKWYEDRLAENYVFDMDRELEEYCDSDVDILRRSCLELRRQFLDVANIDPFQYLTIPSVCMAIYRAKYLPLNTVAILPLKHDSYSKQAMAWLYSLQNDGIKHALNGGEQVICGAPVDGYDPVSRIIYQFHGCYWHGCPRCFEDARINKPKKDTMLNLRLRTQHRTLDLRNAGYTVIEMWGCDWKKTRNRTQWEEYASKRCVTPLKPRDAFYGGRTEVFKLKVPSLPLVRAVEEEEEEVVVEENAKTMFADQCSMYPGAMYFNDYPIGHPTAIFSPTRYDHSWYGVIHCRLLPPSNLYLPVLPARVKTGVAEKLLFPLCNACAQHRSQECAHQDQDRSIEGTWATIEVEAAMRRGYKIQSINEVWHFKRSGNLWRGYVRDFLKLKLESTPHTYLTHEAYALEICTKLGIELDVNEIKPNPGKRALAKLCLNSLWGKFGQRTNQAQDEFVKDPWRFYEILRDDTLTDINVLYVSEEMLQVSYRKIDHFIENIYNTNIMIAIFTTAHGRLALYEAMEKIGRNMIYCDTDSVIYSIPNGQENPIEYGELLSEWTNELSGDDYINKWLATGPKSYHFQTRDGKKVTKVKGFTLHHKNSQVINAETMERLIDGEIPSVAVQDFQIICDKTTRQLTSRTDKPKTLRFNFDKRVIIDNYDTVPYGYRSL</sequence>
<dbReference type="InterPro" id="IPR004868">
    <property type="entry name" value="DNA-dir_DNA_pol_B_mt/vir"/>
</dbReference>
<dbReference type="InterPro" id="IPR023211">
    <property type="entry name" value="DNA_pol_palm_dom_sf"/>
</dbReference>
<dbReference type="GO" id="GO:0000166">
    <property type="term" value="F:nucleotide binding"/>
    <property type="evidence" value="ECO:0007669"/>
    <property type="project" value="InterPro"/>
</dbReference>
<protein>
    <recommendedName>
        <fullName evidence="2">DNA-directed DNA polymerase</fullName>
        <ecNumber evidence="2">2.7.7.7</ecNumber>
    </recommendedName>
</protein>
<evidence type="ECO:0000256" key="4">
    <source>
        <dbReference type="ARBA" id="ARBA00022695"/>
    </source>
</evidence>
<dbReference type="InterPro" id="IPR012337">
    <property type="entry name" value="RNaseH-like_sf"/>
</dbReference>
<evidence type="ECO:0000256" key="9">
    <source>
        <dbReference type="SAM" id="MobiDB-lite"/>
    </source>
</evidence>
<dbReference type="Proteomes" id="UP001367676">
    <property type="component" value="Unassembled WGS sequence"/>
</dbReference>
<evidence type="ECO:0000256" key="5">
    <source>
        <dbReference type="ARBA" id="ARBA00022705"/>
    </source>
</evidence>
<evidence type="ECO:0000256" key="3">
    <source>
        <dbReference type="ARBA" id="ARBA00022679"/>
    </source>
</evidence>
<dbReference type="SUPFAM" id="SSF53098">
    <property type="entry name" value="Ribonuclease H-like"/>
    <property type="match status" value="1"/>
</dbReference>
<evidence type="ECO:0000256" key="7">
    <source>
        <dbReference type="ARBA" id="ARBA00023125"/>
    </source>
</evidence>
<evidence type="ECO:0000313" key="11">
    <source>
        <dbReference type="EMBL" id="KAK7605126.1"/>
    </source>
</evidence>
<gene>
    <name evidence="11" type="ORF">V9T40_006984</name>
</gene>
<keyword evidence="4" id="KW-0548">Nucleotidyltransferase</keyword>
<evidence type="ECO:0000256" key="6">
    <source>
        <dbReference type="ARBA" id="ARBA00022932"/>
    </source>
</evidence>
<keyword evidence="5" id="KW-0235">DNA replication</keyword>
<feature type="domain" description="DNA-directed DNA polymerase family B mitochondria/virus" evidence="10">
    <location>
        <begin position="891"/>
        <end position="1162"/>
    </location>
</feature>
<dbReference type="InterPro" id="IPR043502">
    <property type="entry name" value="DNA/RNA_pol_sf"/>
</dbReference>
<evidence type="ECO:0000259" key="10">
    <source>
        <dbReference type="Pfam" id="PF03175"/>
    </source>
</evidence>
<keyword evidence="3" id="KW-0808">Transferase</keyword>
<proteinExistence type="inferred from homology"/>
<dbReference type="PANTHER" id="PTHR33568:SF3">
    <property type="entry name" value="DNA-DIRECTED DNA POLYMERASE"/>
    <property type="match status" value="1"/>
</dbReference>
<organism evidence="11 12">
    <name type="scientific">Parthenolecanium corni</name>
    <dbReference type="NCBI Taxonomy" id="536013"/>
    <lineage>
        <taxon>Eukaryota</taxon>
        <taxon>Metazoa</taxon>
        <taxon>Ecdysozoa</taxon>
        <taxon>Arthropoda</taxon>
        <taxon>Hexapoda</taxon>
        <taxon>Insecta</taxon>
        <taxon>Pterygota</taxon>
        <taxon>Neoptera</taxon>
        <taxon>Paraneoptera</taxon>
        <taxon>Hemiptera</taxon>
        <taxon>Sternorrhyncha</taxon>
        <taxon>Coccoidea</taxon>
        <taxon>Coccidae</taxon>
        <taxon>Parthenolecanium</taxon>
    </lineage>
</organism>
<evidence type="ECO:0000256" key="1">
    <source>
        <dbReference type="ARBA" id="ARBA00005755"/>
    </source>
</evidence>
<keyword evidence="7" id="KW-0238">DNA-binding</keyword>
<keyword evidence="6" id="KW-0239">DNA-directed DNA polymerase</keyword>
<feature type="region of interest" description="Disordered" evidence="9">
    <location>
        <begin position="1"/>
        <end position="39"/>
    </location>
</feature>
<comment type="catalytic activity">
    <reaction evidence="8">
        <text>DNA(n) + a 2'-deoxyribonucleoside 5'-triphosphate = DNA(n+1) + diphosphate</text>
        <dbReference type="Rhea" id="RHEA:22508"/>
        <dbReference type="Rhea" id="RHEA-COMP:17339"/>
        <dbReference type="Rhea" id="RHEA-COMP:17340"/>
        <dbReference type="ChEBI" id="CHEBI:33019"/>
        <dbReference type="ChEBI" id="CHEBI:61560"/>
        <dbReference type="ChEBI" id="CHEBI:173112"/>
        <dbReference type="EC" id="2.7.7.7"/>
    </reaction>
</comment>
<dbReference type="GO" id="GO:0003677">
    <property type="term" value="F:DNA binding"/>
    <property type="evidence" value="ECO:0007669"/>
    <property type="project" value="UniProtKB-KW"/>
</dbReference>
<comment type="similarity">
    <text evidence="1">Belongs to the DNA polymerase type-B family.</text>
</comment>
<dbReference type="GO" id="GO:0003887">
    <property type="term" value="F:DNA-directed DNA polymerase activity"/>
    <property type="evidence" value="ECO:0007669"/>
    <property type="project" value="UniProtKB-KW"/>
</dbReference>
<evidence type="ECO:0000313" key="12">
    <source>
        <dbReference type="Proteomes" id="UP001367676"/>
    </source>
</evidence>
<dbReference type="GO" id="GO:0006260">
    <property type="term" value="P:DNA replication"/>
    <property type="evidence" value="ECO:0007669"/>
    <property type="project" value="UniProtKB-KW"/>
</dbReference>
<dbReference type="GO" id="GO:0042575">
    <property type="term" value="C:DNA polymerase complex"/>
    <property type="evidence" value="ECO:0007669"/>
    <property type="project" value="UniProtKB-ARBA"/>
</dbReference>
<dbReference type="PANTHER" id="PTHR33568">
    <property type="entry name" value="DNA POLYMERASE"/>
    <property type="match status" value="1"/>
</dbReference>
<evidence type="ECO:0000256" key="8">
    <source>
        <dbReference type="ARBA" id="ARBA00049244"/>
    </source>
</evidence>
<dbReference type="Gene3D" id="3.30.420.10">
    <property type="entry name" value="Ribonuclease H-like superfamily/Ribonuclease H"/>
    <property type="match status" value="1"/>
</dbReference>
<keyword evidence="12" id="KW-1185">Reference proteome</keyword>
<reference evidence="11 12" key="1">
    <citation type="submission" date="2024-03" db="EMBL/GenBank/DDBJ databases">
        <title>Adaptation during the transition from Ophiocordyceps entomopathogen to insect associate is accompanied by gene loss and intensified selection.</title>
        <authorList>
            <person name="Ward C.M."/>
            <person name="Onetto C.A."/>
            <person name="Borneman A.R."/>
        </authorList>
    </citation>
    <scope>NUCLEOTIDE SEQUENCE [LARGE SCALE GENOMIC DNA]</scope>
    <source>
        <strain evidence="11">AWRI1</strain>
        <tissue evidence="11">Single Adult Female</tissue>
    </source>
</reference>
<accession>A0AAN9TVK0</accession>